<reference evidence="2" key="1">
    <citation type="journal article" date="2014" name="Int. J. Syst. Evol. Microbiol.">
        <title>Complete genome of a new Firmicutes species belonging to the dominant human colonic microbiota ('Ruminococcus bicirculans') reveals two chromosomes and a selective capacity to utilize plant glucans.</title>
        <authorList>
            <consortium name="NISC Comparative Sequencing Program"/>
            <person name="Wegmann U."/>
            <person name="Louis P."/>
            <person name="Goesmann A."/>
            <person name="Henrissat B."/>
            <person name="Duncan S.H."/>
            <person name="Flint H.J."/>
        </authorList>
    </citation>
    <scope>NUCLEOTIDE SEQUENCE</scope>
    <source>
        <strain evidence="2">CGMCC 1.15287</strain>
    </source>
</reference>
<dbReference type="Gene3D" id="2.30.180.10">
    <property type="entry name" value="FAS1 domain"/>
    <property type="match status" value="1"/>
</dbReference>
<dbReference type="RefSeq" id="WP_183763478.1">
    <property type="nucleotide sequence ID" value="NZ_BMHZ01000001.1"/>
</dbReference>
<protein>
    <recommendedName>
        <fullName evidence="6">Fasciclin domain-containing protein</fullName>
    </recommendedName>
</protein>
<sequence>MMKKKLYKNSLLLLSIVVGVYLSACKKSDSPYYNYTNTVQNFKGSAIDYLKSKPNTFDSLLLVLNRFPDIKDSLTNRQVTLFAPVNENFAAAVKYLNQTRKAKGKKPVYLSNADPTELLFMLSKYIIRGNNTTDIYAGSVDGISLNTVLSNYPMHIKAIKENASGFVGGGATTLEYSDMFGSSIQLNWVTTNTNAINIKTNNATINILTPLHNFGFDEFTYRLDQ</sequence>
<feature type="signal peptide" evidence="1">
    <location>
        <begin position="1"/>
        <end position="24"/>
    </location>
</feature>
<evidence type="ECO:0008006" key="6">
    <source>
        <dbReference type="Google" id="ProtNLM"/>
    </source>
</evidence>
<name>A0A7W6KAI9_9SPHI</name>
<evidence type="ECO:0000256" key="1">
    <source>
        <dbReference type="SAM" id="SignalP"/>
    </source>
</evidence>
<keyword evidence="5" id="KW-1185">Reference proteome</keyword>
<dbReference type="Proteomes" id="UP000642938">
    <property type="component" value="Unassembled WGS sequence"/>
</dbReference>
<proteinExistence type="predicted"/>
<accession>A0A7W6KAI9</accession>
<keyword evidence="1" id="KW-0732">Signal</keyword>
<feature type="chain" id="PRO_5030591727" description="Fasciclin domain-containing protein" evidence="1">
    <location>
        <begin position="25"/>
        <end position="225"/>
    </location>
</feature>
<dbReference type="Proteomes" id="UP000532273">
    <property type="component" value="Unassembled WGS sequence"/>
</dbReference>
<reference evidence="3 4" key="3">
    <citation type="submission" date="2020-08" db="EMBL/GenBank/DDBJ databases">
        <title>Genomic Encyclopedia of Type Strains, Phase IV (KMG-IV): sequencing the most valuable type-strain genomes for metagenomic binning, comparative biology and taxonomic classification.</title>
        <authorList>
            <person name="Goeker M."/>
        </authorList>
    </citation>
    <scope>NUCLEOTIDE SEQUENCE [LARGE SCALE GENOMIC DNA]</scope>
    <source>
        <strain evidence="3 4">DSM 100774</strain>
    </source>
</reference>
<evidence type="ECO:0000313" key="4">
    <source>
        <dbReference type="Proteomes" id="UP000532273"/>
    </source>
</evidence>
<comment type="caution">
    <text evidence="3">The sequence shown here is derived from an EMBL/GenBank/DDBJ whole genome shotgun (WGS) entry which is preliminary data.</text>
</comment>
<evidence type="ECO:0000313" key="2">
    <source>
        <dbReference type="EMBL" id="GGG94245.1"/>
    </source>
</evidence>
<gene>
    <name evidence="2" type="ORF">GCM10007422_04470</name>
    <name evidence="3" type="ORF">GGQ60_002206</name>
</gene>
<dbReference type="EMBL" id="JACIEF010000002">
    <property type="protein sequence ID" value="MBB4108225.1"/>
    <property type="molecule type" value="Genomic_DNA"/>
</dbReference>
<reference evidence="2" key="4">
    <citation type="submission" date="2024-05" db="EMBL/GenBank/DDBJ databases">
        <authorList>
            <person name="Sun Q."/>
            <person name="Zhou Y."/>
        </authorList>
    </citation>
    <scope>NUCLEOTIDE SEQUENCE</scope>
    <source>
        <strain evidence="2">CGMCC 1.15287</strain>
    </source>
</reference>
<dbReference type="InterPro" id="IPR036378">
    <property type="entry name" value="FAS1_dom_sf"/>
</dbReference>
<dbReference type="AlphaFoldDB" id="A0A7W6KAI9"/>
<evidence type="ECO:0000313" key="5">
    <source>
        <dbReference type="Proteomes" id="UP000642938"/>
    </source>
</evidence>
<reference evidence="5" key="2">
    <citation type="journal article" date="2019" name="Int. J. Syst. Evol. Microbiol.">
        <title>The Global Catalogue of Microorganisms (GCM) 10K type strain sequencing project: providing services to taxonomists for standard genome sequencing and annotation.</title>
        <authorList>
            <consortium name="The Broad Institute Genomics Platform"/>
            <consortium name="The Broad Institute Genome Sequencing Center for Infectious Disease"/>
            <person name="Wu L."/>
            <person name="Ma J."/>
        </authorList>
    </citation>
    <scope>NUCLEOTIDE SEQUENCE [LARGE SCALE GENOMIC DNA]</scope>
    <source>
        <strain evidence="5">CGMCC 1.15287</strain>
    </source>
</reference>
<organism evidence="3 4">
    <name type="scientific">Pedobacter zeae</name>
    <dbReference type="NCBI Taxonomy" id="1737356"/>
    <lineage>
        <taxon>Bacteria</taxon>
        <taxon>Pseudomonadati</taxon>
        <taxon>Bacteroidota</taxon>
        <taxon>Sphingobacteriia</taxon>
        <taxon>Sphingobacteriales</taxon>
        <taxon>Sphingobacteriaceae</taxon>
        <taxon>Pedobacter</taxon>
    </lineage>
</organism>
<evidence type="ECO:0000313" key="3">
    <source>
        <dbReference type="EMBL" id="MBB4108225.1"/>
    </source>
</evidence>
<dbReference type="EMBL" id="BMHZ01000001">
    <property type="protein sequence ID" value="GGG94245.1"/>
    <property type="molecule type" value="Genomic_DNA"/>
</dbReference>